<dbReference type="Gene3D" id="3.40.50.2000">
    <property type="entry name" value="Glycogen Phosphorylase B"/>
    <property type="match status" value="1"/>
</dbReference>
<accession>A0A5B8Y950</accession>
<evidence type="ECO:0000259" key="1">
    <source>
        <dbReference type="Pfam" id="PF13524"/>
    </source>
</evidence>
<dbReference type="InterPro" id="IPR055259">
    <property type="entry name" value="YkvP/CgeB_Glyco_trans-like"/>
</dbReference>
<keyword evidence="2" id="KW-0808">Transferase</keyword>
<evidence type="ECO:0000313" key="3">
    <source>
        <dbReference type="Proteomes" id="UP000315995"/>
    </source>
</evidence>
<gene>
    <name evidence="2" type="ORF">FIV42_13255</name>
</gene>
<accession>A0A4Y6PTN1</accession>
<dbReference type="AlphaFoldDB" id="A0A4Y6PTN1"/>
<dbReference type="SUPFAM" id="SSF53756">
    <property type="entry name" value="UDP-Glycosyltransferase/glycogen phosphorylase"/>
    <property type="match status" value="2"/>
</dbReference>
<name>A0A4Y6PTN1_PERCE</name>
<sequence>MKILVVGKFYVEGFARHIGQTLEQMGHEVLRFEPGVERKPTGGFLRRKLESVTTRMHAAAEHIDVYRKWSLRELTELARRARPDLIISCYDFLRPAEVASLKKLADARVVMWYPDALVNFGRSHFMVAPYDAIFFKDPYIVEKLDGVIDSPVFYLPECFNPLVHRADASESEGPLRNKYHCDITTAGNMYAYRVAFFRHLTDYNVKLWGNPLPSWIDAPEVRAMHQGEYVVEADKAEAFLGAKIVLDNMHPAEVWGINCRAFEVAGIGGFLMLDSKPGLHQLFTDGEEVVSFRSVDDLRAKIDYYLERPDERRRIAQAGRRRAHAEHTYEARLRLLFATLEGQRDGFERPEIACQRVHAAQGA</sequence>
<dbReference type="Proteomes" id="UP000315995">
    <property type="component" value="Chromosome"/>
</dbReference>
<dbReference type="EMBL" id="CP041186">
    <property type="protein sequence ID" value="QDG51682.1"/>
    <property type="molecule type" value="Genomic_DNA"/>
</dbReference>
<proteinExistence type="predicted"/>
<dbReference type="OrthoDB" id="9791241at2"/>
<feature type="domain" description="Spore protein YkvP/CgeB glycosyl transferase-like" evidence="1">
    <location>
        <begin position="195"/>
        <end position="336"/>
    </location>
</feature>
<dbReference type="GO" id="GO:0016740">
    <property type="term" value="F:transferase activity"/>
    <property type="evidence" value="ECO:0007669"/>
    <property type="project" value="UniProtKB-KW"/>
</dbReference>
<protein>
    <submittedName>
        <fullName evidence="2">Glycosyltransferase</fullName>
    </submittedName>
</protein>
<reference evidence="2 3" key="1">
    <citation type="submission" date="2019-06" db="EMBL/GenBank/DDBJ databases">
        <title>Persicimonas caeni gen. nov., sp. nov., a predatory bacterium isolated from solar saltern.</title>
        <authorList>
            <person name="Wang S."/>
        </authorList>
    </citation>
    <scope>NUCLEOTIDE SEQUENCE [LARGE SCALE GENOMIC DNA]</scope>
    <source>
        <strain evidence="2 3">YN101</strain>
    </source>
</reference>
<keyword evidence="3" id="KW-1185">Reference proteome</keyword>
<dbReference type="RefSeq" id="WP_141198162.1">
    <property type="nucleotide sequence ID" value="NZ_CP041186.1"/>
</dbReference>
<dbReference type="Pfam" id="PF13524">
    <property type="entry name" value="Glyco_trans_1_2"/>
    <property type="match status" value="1"/>
</dbReference>
<organism evidence="2 3">
    <name type="scientific">Persicimonas caeni</name>
    <dbReference type="NCBI Taxonomy" id="2292766"/>
    <lineage>
        <taxon>Bacteria</taxon>
        <taxon>Deltaproteobacteria</taxon>
        <taxon>Bradymonadales</taxon>
        <taxon>Bradymonadaceae</taxon>
        <taxon>Persicimonas</taxon>
    </lineage>
</organism>
<evidence type="ECO:0000313" key="2">
    <source>
        <dbReference type="EMBL" id="QDG51682.1"/>
    </source>
</evidence>